<proteinExistence type="predicted"/>
<comment type="caution">
    <text evidence="1">The sequence shown here is derived from an EMBL/GenBank/DDBJ whole genome shotgun (WGS) entry which is preliminary data.</text>
</comment>
<gene>
    <name evidence="1" type="ORF">PG996_008966</name>
</gene>
<evidence type="ECO:0000313" key="1">
    <source>
        <dbReference type="EMBL" id="KAK8064314.1"/>
    </source>
</evidence>
<dbReference type="EMBL" id="JAQQWM010000005">
    <property type="protein sequence ID" value="KAK8064314.1"/>
    <property type="molecule type" value="Genomic_DNA"/>
</dbReference>
<keyword evidence="2" id="KW-1185">Reference proteome</keyword>
<protein>
    <submittedName>
        <fullName evidence="1">Uncharacterized protein</fullName>
    </submittedName>
</protein>
<organism evidence="1 2">
    <name type="scientific">Apiospora saccharicola</name>
    <dbReference type="NCBI Taxonomy" id="335842"/>
    <lineage>
        <taxon>Eukaryota</taxon>
        <taxon>Fungi</taxon>
        <taxon>Dikarya</taxon>
        <taxon>Ascomycota</taxon>
        <taxon>Pezizomycotina</taxon>
        <taxon>Sordariomycetes</taxon>
        <taxon>Xylariomycetidae</taxon>
        <taxon>Amphisphaeriales</taxon>
        <taxon>Apiosporaceae</taxon>
        <taxon>Apiospora</taxon>
    </lineage>
</organism>
<dbReference type="Proteomes" id="UP001446871">
    <property type="component" value="Unassembled WGS sequence"/>
</dbReference>
<evidence type="ECO:0000313" key="2">
    <source>
        <dbReference type="Proteomes" id="UP001446871"/>
    </source>
</evidence>
<sequence length="100" mass="11007">MKSHQPIDSQPASPTGKKNLSEALACKAMKSYKFTRGNMLPPSQTGLVCHEPAKLANTTYFEQLYDDGPRGNLGIYVKHDRSHLLAGNGKLYISSPARFL</sequence>
<name>A0ABR1UZF5_9PEZI</name>
<reference evidence="1 2" key="1">
    <citation type="submission" date="2023-01" db="EMBL/GenBank/DDBJ databases">
        <title>Analysis of 21 Apiospora genomes using comparative genomics revels a genus with tremendous synthesis potential of carbohydrate active enzymes and secondary metabolites.</title>
        <authorList>
            <person name="Sorensen T."/>
        </authorList>
    </citation>
    <scope>NUCLEOTIDE SEQUENCE [LARGE SCALE GENOMIC DNA]</scope>
    <source>
        <strain evidence="1 2">CBS 83171</strain>
    </source>
</reference>
<accession>A0ABR1UZF5</accession>